<organism evidence="6 7">
    <name type="scientific">Terrabacter terrae</name>
    <dbReference type="NCBI Taxonomy" id="318434"/>
    <lineage>
        <taxon>Bacteria</taxon>
        <taxon>Bacillati</taxon>
        <taxon>Actinomycetota</taxon>
        <taxon>Actinomycetes</taxon>
        <taxon>Micrococcales</taxon>
        <taxon>Intrasporangiaceae</taxon>
        <taxon>Terrabacter</taxon>
    </lineage>
</organism>
<accession>A0ABN2TT74</accession>
<evidence type="ECO:0000256" key="3">
    <source>
        <dbReference type="PROSITE-ProRule" id="PRU00289"/>
    </source>
</evidence>
<keyword evidence="2 3" id="KW-0067">ATP-binding</keyword>
<proteinExistence type="predicted"/>
<sequence>MVGFALLALLASVTQPDPTAARVLISAAAGPGLVVAVWECRWPRGYQRWLAGPSRRFGWRRWARRTWPVLARECGLSVQRNVRRRTWALARRTGRVQVSSTGTASEWVPPRLMNVLTSGDTLTLRVRARMGQTVEDLENAAPALAAAASAVSYRVRQWSPSVLDIALVMRESLAATADAQLPEPLGPDLTVDTVTLGRRQDGTAWALQVRGRHTLVVGCSGSGKGSMLWGVCGGLAPAVRADLVRLWGVDLKRGVEVMMGRHLFTTVAVTPADALATLTRLLRVIEDRGRAMAGVSRLHQPSPGDPLHVLVIDELAALTAYTDADTKREASRLLAEILTQGRALGVVVLACVQDPRKEVVGMRGLFTQTIALRLRSAEETRMVLGDGTAALAPAHRLSPAAPGSAWVVEEDGTLDRVRADYWSDGLVRAAAATFAALVVEDALVEDFAAEEHVDDQPDAGVTPDRDVASMGPRRTPRSGRQSRSSRTPRAGRPREAASSASGSSGSGPEAA</sequence>
<dbReference type="SUPFAM" id="SSF52540">
    <property type="entry name" value="P-loop containing nucleoside triphosphate hydrolases"/>
    <property type="match status" value="1"/>
</dbReference>
<evidence type="ECO:0000256" key="1">
    <source>
        <dbReference type="ARBA" id="ARBA00022741"/>
    </source>
</evidence>
<dbReference type="RefSeq" id="WP_343986300.1">
    <property type="nucleotide sequence ID" value="NZ_BAAANB010000001.1"/>
</dbReference>
<keyword evidence="6" id="KW-0132">Cell division</keyword>
<evidence type="ECO:0000256" key="4">
    <source>
        <dbReference type="SAM" id="MobiDB-lite"/>
    </source>
</evidence>
<dbReference type="PANTHER" id="PTHR22683">
    <property type="entry name" value="SPORULATION PROTEIN RELATED"/>
    <property type="match status" value="1"/>
</dbReference>
<feature type="binding site" evidence="3">
    <location>
        <begin position="218"/>
        <end position="225"/>
    </location>
    <ligand>
        <name>ATP</name>
        <dbReference type="ChEBI" id="CHEBI:30616"/>
    </ligand>
</feature>
<evidence type="ECO:0000256" key="2">
    <source>
        <dbReference type="ARBA" id="ARBA00022840"/>
    </source>
</evidence>
<dbReference type="InterPro" id="IPR002543">
    <property type="entry name" value="FtsK_dom"/>
</dbReference>
<feature type="region of interest" description="Disordered" evidence="4">
    <location>
        <begin position="450"/>
        <end position="511"/>
    </location>
</feature>
<keyword evidence="6" id="KW-0131">Cell cycle</keyword>
<keyword evidence="7" id="KW-1185">Reference proteome</keyword>
<dbReference type="Pfam" id="PF01580">
    <property type="entry name" value="FtsK_SpoIIIE"/>
    <property type="match status" value="1"/>
</dbReference>
<name>A0ABN2TT74_9MICO</name>
<protein>
    <submittedName>
        <fullName evidence="6">Cell division protein FtsK</fullName>
    </submittedName>
</protein>
<keyword evidence="1 3" id="KW-0547">Nucleotide-binding</keyword>
<feature type="compositionally biased region" description="Low complexity" evidence="4">
    <location>
        <begin position="496"/>
        <end position="511"/>
    </location>
</feature>
<dbReference type="InterPro" id="IPR027417">
    <property type="entry name" value="P-loop_NTPase"/>
</dbReference>
<dbReference type="PROSITE" id="PS50901">
    <property type="entry name" value="FTSK"/>
    <property type="match status" value="1"/>
</dbReference>
<feature type="compositionally biased region" description="Polar residues" evidence="4">
    <location>
        <begin position="478"/>
        <end position="487"/>
    </location>
</feature>
<dbReference type="PANTHER" id="PTHR22683:SF41">
    <property type="entry name" value="DNA TRANSLOCASE FTSK"/>
    <property type="match status" value="1"/>
</dbReference>
<gene>
    <name evidence="6" type="ORF">GCM10009740_02520</name>
</gene>
<dbReference type="Proteomes" id="UP001501285">
    <property type="component" value="Unassembled WGS sequence"/>
</dbReference>
<evidence type="ECO:0000313" key="7">
    <source>
        <dbReference type="Proteomes" id="UP001501285"/>
    </source>
</evidence>
<evidence type="ECO:0000313" key="6">
    <source>
        <dbReference type="EMBL" id="GAA2018237.1"/>
    </source>
</evidence>
<dbReference type="InterPro" id="IPR050206">
    <property type="entry name" value="FtsK/SpoIIIE/SftA"/>
</dbReference>
<comment type="caution">
    <text evidence="6">The sequence shown here is derived from an EMBL/GenBank/DDBJ whole genome shotgun (WGS) entry which is preliminary data.</text>
</comment>
<dbReference type="EMBL" id="BAAANB010000001">
    <property type="protein sequence ID" value="GAA2018237.1"/>
    <property type="molecule type" value="Genomic_DNA"/>
</dbReference>
<evidence type="ECO:0000259" key="5">
    <source>
        <dbReference type="PROSITE" id="PS50901"/>
    </source>
</evidence>
<reference evidence="6 7" key="1">
    <citation type="journal article" date="2019" name="Int. J. Syst. Evol. Microbiol.">
        <title>The Global Catalogue of Microorganisms (GCM) 10K type strain sequencing project: providing services to taxonomists for standard genome sequencing and annotation.</title>
        <authorList>
            <consortium name="The Broad Institute Genomics Platform"/>
            <consortium name="The Broad Institute Genome Sequencing Center for Infectious Disease"/>
            <person name="Wu L."/>
            <person name="Ma J."/>
        </authorList>
    </citation>
    <scope>NUCLEOTIDE SEQUENCE [LARGE SCALE GENOMIC DNA]</scope>
    <source>
        <strain evidence="6 7">JCM 14283</strain>
    </source>
</reference>
<dbReference type="GO" id="GO:0051301">
    <property type="term" value="P:cell division"/>
    <property type="evidence" value="ECO:0007669"/>
    <property type="project" value="UniProtKB-KW"/>
</dbReference>
<feature type="domain" description="FtsK" evidence="5">
    <location>
        <begin position="200"/>
        <end position="381"/>
    </location>
</feature>
<dbReference type="Gene3D" id="3.40.50.300">
    <property type="entry name" value="P-loop containing nucleotide triphosphate hydrolases"/>
    <property type="match status" value="1"/>
</dbReference>